<evidence type="ECO:0008006" key="5">
    <source>
        <dbReference type="Google" id="ProtNLM"/>
    </source>
</evidence>
<gene>
    <name evidence="4" type="ORF">METZ01_LOCUS398868</name>
</gene>
<accession>A0A382VHP7</accession>
<protein>
    <recommendedName>
        <fullName evidence="5">Ornithine carbamoyltransferase</fullName>
    </recommendedName>
</protein>
<dbReference type="Pfam" id="PF02729">
    <property type="entry name" value="OTCace_N"/>
    <property type="match status" value="1"/>
</dbReference>
<dbReference type="AlphaFoldDB" id="A0A382VHP7"/>
<dbReference type="PRINTS" id="PR00102">
    <property type="entry name" value="OTCASE"/>
</dbReference>
<dbReference type="InterPro" id="IPR006132">
    <property type="entry name" value="Asp/Orn_carbamoyltranf_P-bd"/>
</dbReference>
<keyword evidence="1" id="KW-0808">Transferase</keyword>
<dbReference type="InterPro" id="IPR006131">
    <property type="entry name" value="Asp_carbamoyltransf_Asp/Orn-bd"/>
</dbReference>
<reference evidence="4" key="1">
    <citation type="submission" date="2018-05" db="EMBL/GenBank/DDBJ databases">
        <authorList>
            <person name="Lanie J.A."/>
            <person name="Ng W.-L."/>
            <person name="Kazmierczak K.M."/>
            <person name="Andrzejewski T.M."/>
            <person name="Davidsen T.M."/>
            <person name="Wayne K.J."/>
            <person name="Tettelin H."/>
            <person name="Glass J.I."/>
            <person name="Rusch D."/>
            <person name="Podicherti R."/>
            <person name="Tsui H.-C.T."/>
            <person name="Winkler M.E."/>
        </authorList>
    </citation>
    <scope>NUCLEOTIDE SEQUENCE</scope>
</reference>
<evidence type="ECO:0000259" key="3">
    <source>
        <dbReference type="Pfam" id="PF02729"/>
    </source>
</evidence>
<dbReference type="InterPro" id="IPR006130">
    <property type="entry name" value="Asp/Orn_carbamoylTrfase"/>
</dbReference>
<dbReference type="GO" id="GO:0042450">
    <property type="term" value="P:L-arginine biosynthetic process via ornithine"/>
    <property type="evidence" value="ECO:0007669"/>
    <property type="project" value="TreeGrafter"/>
</dbReference>
<proteinExistence type="predicted"/>
<dbReference type="InterPro" id="IPR002292">
    <property type="entry name" value="Orn/put_carbamltrans"/>
</dbReference>
<dbReference type="PANTHER" id="PTHR45753">
    <property type="entry name" value="ORNITHINE CARBAMOYLTRANSFERASE, MITOCHONDRIAL"/>
    <property type="match status" value="1"/>
</dbReference>
<feature type="domain" description="Aspartate/ornithine carbamoyltransferase carbamoyl-P binding" evidence="3">
    <location>
        <begin position="3"/>
        <end position="124"/>
    </location>
</feature>
<name>A0A382VHP7_9ZZZZ</name>
<dbReference type="GO" id="GO:0016597">
    <property type="term" value="F:amino acid binding"/>
    <property type="evidence" value="ECO:0007669"/>
    <property type="project" value="InterPro"/>
</dbReference>
<dbReference type="GO" id="GO:0019240">
    <property type="term" value="P:citrulline biosynthetic process"/>
    <property type="evidence" value="ECO:0007669"/>
    <property type="project" value="TreeGrafter"/>
</dbReference>
<dbReference type="SUPFAM" id="SSF53671">
    <property type="entry name" value="Aspartate/ornithine carbamoyltransferase"/>
    <property type="match status" value="1"/>
</dbReference>
<dbReference type="PROSITE" id="PS00097">
    <property type="entry name" value="CARBAMOYLTRANSFERASE"/>
    <property type="match status" value="1"/>
</dbReference>
<organism evidence="4">
    <name type="scientific">marine metagenome</name>
    <dbReference type="NCBI Taxonomy" id="408172"/>
    <lineage>
        <taxon>unclassified sequences</taxon>
        <taxon>metagenomes</taxon>
        <taxon>ecological metagenomes</taxon>
    </lineage>
</organism>
<feature type="non-terminal residue" evidence="4">
    <location>
        <position position="284"/>
    </location>
</feature>
<dbReference type="PANTHER" id="PTHR45753:SF3">
    <property type="entry name" value="ORNITHINE TRANSCARBAMYLASE, MITOCHONDRIAL"/>
    <property type="match status" value="1"/>
</dbReference>
<evidence type="ECO:0000256" key="1">
    <source>
        <dbReference type="ARBA" id="ARBA00022679"/>
    </source>
</evidence>
<evidence type="ECO:0000313" key="4">
    <source>
        <dbReference type="EMBL" id="SVD46014.1"/>
    </source>
</evidence>
<sequence>RQVVDIGIQLKADPGAFADRLAGRSLAMLFQKTSTRTRCSGEVGMFQLGGQAVFLDWRSTNFGLADLGDEARVLSRYFDFILVRFLAHADVVTVAEAADVPVMNGCCDRYHPLQALCDLQTVQEKLGRLEDVRLVYVGVHNNVTNSLITAGLRTGMHITVVAPEMNESAVDEGLFAEARASDHYVETDDLRGAVAEADVVYTDTWIDMEYFDDPEYADQKARRLSLFGPLQLNRALLAGSHALIMHCLPAHRGYEIEGELVDDPRSVVFDQAENRLHSQKATLL</sequence>
<dbReference type="Gene3D" id="3.40.50.1370">
    <property type="entry name" value="Aspartate/ornithine carbamoyltransferase"/>
    <property type="match status" value="2"/>
</dbReference>
<feature type="non-terminal residue" evidence="4">
    <location>
        <position position="1"/>
    </location>
</feature>
<dbReference type="GO" id="GO:0004585">
    <property type="term" value="F:ornithine carbamoyltransferase activity"/>
    <property type="evidence" value="ECO:0007669"/>
    <property type="project" value="UniProtKB-ARBA"/>
</dbReference>
<dbReference type="InterPro" id="IPR036901">
    <property type="entry name" value="Asp/Orn_carbamoylTrfase_sf"/>
</dbReference>
<evidence type="ECO:0000259" key="2">
    <source>
        <dbReference type="Pfam" id="PF00185"/>
    </source>
</evidence>
<dbReference type="EMBL" id="UINC01152048">
    <property type="protein sequence ID" value="SVD46014.1"/>
    <property type="molecule type" value="Genomic_DNA"/>
</dbReference>
<dbReference type="PRINTS" id="PR00100">
    <property type="entry name" value="AOTCASE"/>
</dbReference>
<dbReference type="Pfam" id="PF00185">
    <property type="entry name" value="OTCace"/>
    <property type="match status" value="1"/>
</dbReference>
<feature type="domain" description="Aspartate/ornithine carbamoyltransferase Asp/Orn-binding" evidence="2">
    <location>
        <begin position="131"/>
        <end position="283"/>
    </location>
</feature>